<evidence type="ECO:0000313" key="2">
    <source>
        <dbReference type="EMBL" id="VIO74646.1"/>
    </source>
</evidence>
<organism evidence="2 3">
    <name type="scientific">Bradyrhizobium ivorense</name>
    <dbReference type="NCBI Taxonomy" id="2511166"/>
    <lineage>
        <taxon>Bacteria</taxon>
        <taxon>Pseudomonadati</taxon>
        <taxon>Pseudomonadota</taxon>
        <taxon>Alphaproteobacteria</taxon>
        <taxon>Hyphomicrobiales</taxon>
        <taxon>Nitrobacteraceae</taxon>
        <taxon>Bradyrhizobium</taxon>
    </lineage>
</organism>
<gene>
    <name evidence="2" type="ORF">CI1B_54200</name>
</gene>
<dbReference type="RefSeq" id="WP_139862406.1">
    <property type="nucleotide sequence ID" value="NZ_CAADFC020000021.1"/>
</dbReference>
<protein>
    <recommendedName>
        <fullName evidence="4">C4-dicarboxylate ABC transporter substrate-binding protein</fullName>
    </recommendedName>
</protein>
<accession>A0A508TK66</accession>
<evidence type="ECO:0000313" key="3">
    <source>
        <dbReference type="Proteomes" id="UP000328092"/>
    </source>
</evidence>
<dbReference type="OrthoDB" id="252197at2"/>
<keyword evidence="1" id="KW-1133">Transmembrane helix</keyword>
<comment type="caution">
    <text evidence="2">The sequence shown here is derived from an EMBL/GenBank/DDBJ whole genome shotgun (WGS) entry which is preliminary data.</text>
</comment>
<reference evidence="2" key="1">
    <citation type="submission" date="2019-02" db="EMBL/GenBank/DDBJ databases">
        <authorList>
            <person name="Pothier F.J."/>
        </authorList>
    </citation>
    <scope>NUCLEOTIDE SEQUENCE</scope>
    <source>
        <strain evidence="2">CI-1B</strain>
    </source>
</reference>
<keyword evidence="3" id="KW-1185">Reference proteome</keyword>
<dbReference type="PANTHER" id="PTHR42941">
    <property type="entry name" value="SLL1037 PROTEIN"/>
    <property type="match status" value="1"/>
</dbReference>
<keyword evidence="1" id="KW-0812">Transmembrane</keyword>
<dbReference type="PANTHER" id="PTHR42941:SF1">
    <property type="entry name" value="SLL1037 PROTEIN"/>
    <property type="match status" value="1"/>
</dbReference>
<dbReference type="Proteomes" id="UP000328092">
    <property type="component" value="Unassembled WGS sequence"/>
</dbReference>
<dbReference type="SUPFAM" id="SSF53850">
    <property type="entry name" value="Periplasmic binding protein-like II"/>
    <property type="match status" value="1"/>
</dbReference>
<dbReference type="Gene3D" id="3.40.190.10">
    <property type="entry name" value="Periplasmic binding protein-like II"/>
    <property type="match status" value="2"/>
</dbReference>
<feature type="transmembrane region" description="Helical" evidence="1">
    <location>
        <begin position="329"/>
        <end position="351"/>
    </location>
</feature>
<feature type="transmembrane region" description="Helical" evidence="1">
    <location>
        <begin position="12"/>
        <end position="33"/>
    </location>
</feature>
<dbReference type="EMBL" id="CAADFC020000021">
    <property type="protein sequence ID" value="VIO74646.1"/>
    <property type="molecule type" value="Genomic_DNA"/>
</dbReference>
<evidence type="ECO:0008006" key="4">
    <source>
        <dbReference type="Google" id="ProtNLM"/>
    </source>
</evidence>
<name>A0A508TK66_9BRAD</name>
<evidence type="ECO:0000256" key="1">
    <source>
        <dbReference type="SAM" id="Phobius"/>
    </source>
</evidence>
<dbReference type="AlphaFoldDB" id="A0A508TK66"/>
<keyword evidence="1" id="KW-0472">Membrane</keyword>
<proteinExistence type="predicted"/>
<sequence length="441" mass="46826">MDAIRLPAWLRITLVAGVALLVGGASLIAYRWYTMPTTLTVAVGSLDGEATKLVSAIAGKLGQSGAPVRLNIVHTIGPLESAKEFAAGKVDLAVVRGDVGDLSQAQAVMVLAHAVALLVAPPGASISDVSELKRATIGVIGGEANQKLIKVLTDEYDLARAGVTFKDIAPADARRALEAKEVRAILVVIPLTEKYLALLRGLFAHGAKTGPVMIAVESAGAIAEKESAYESFDVPKGTVRGAPPIPSDDLTTLRTSFYLVAQKKLGADLIGDLAESVMKARRDLLAELPMLGQITAPDTAADAYLPVHPGAAAFYDGTRESFLDKWGNAIFLAPMIAGALASILAAAWKFVRPVELKSRQEALDELYALGPRIRMSEQAAELDEIEREIDRVLRIQRNGDAAGENAERHVTAVNVAAHRLENLIHDRRLHLASRQGGNSQG</sequence>
<dbReference type="InterPro" id="IPR011852">
    <property type="entry name" value="TRAP_TAXI"/>
</dbReference>